<sequence length="408" mass="46478">MGSTASRHHPPPPPAPVVRFQKQLAEIEMELEKQKEVRSLYKMKLERTQDYLRHCLQVAQDNGFLDLIIGNKSKQQESLLSSPATIISNGMINNPQINNPPVHDHSDLAALVEQAKMQGWYIQPNEIKLQEKVGEGTTAEIYKGRWRGFDVAVKCIFPDLFISNDNMIGFFAQEVETLARQRHPFVLQLMGACLGPPNHGWIVTEFLNTTLKIWIHGPGSRRKERRVPLPSLKDRLKKALEISQAMQYLHEHKPMIIHRDLKPSNIFLDDDLHVKVADFGHARYLIDGEKALTGETGTYVYMAPEVIKSAPYDEKSDVYSFGIILNELITGEHPYIETEYGPSKIALEVANNGLRPALPKHDDNNEKLEEIIQLIQHSWDEDSAIRPPFSTITSCLRNFLNKLQQDIL</sequence>
<evidence type="ECO:0000313" key="1">
    <source>
        <dbReference type="EMBL" id="KAI5669631.1"/>
    </source>
</evidence>
<gene>
    <name evidence="1" type="ORF">M9H77_19484</name>
</gene>
<accession>A0ACC0BAG0</accession>
<dbReference type="EMBL" id="CM044704">
    <property type="protein sequence ID" value="KAI5669631.1"/>
    <property type="molecule type" value="Genomic_DNA"/>
</dbReference>
<name>A0ACC0BAG0_CATRO</name>
<evidence type="ECO:0000313" key="2">
    <source>
        <dbReference type="Proteomes" id="UP001060085"/>
    </source>
</evidence>
<keyword evidence="2" id="KW-1185">Reference proteome</keyword>
<proteinExistence type="predicted"/>
<organism evidence="1 2">
    <name type="scientific">Catharanthus roseus</name>
    <name type="common">Madagascar periwinkle</name>
    <name type="synonym">Vinca rosea</name>
    <dbReference type="NCBI Taxonomy" id="4058"/>
    <lineage>
        <taxon>Eukaryota</taxon>
        <taxon>Viridiplantae</taxon>
        <taxon>Streptophyta</taxon>
        <taxon>Embryophyta</taxon>
        <taxon>Tracheophyta</taxon>
        <taxon>Spermatophyta</taxon>
        <taxon>Magnoliopsida</taxon>
        <taxon>eudicotyledons</taxon>
        <taxon>Gunneridae</taxon>
        <taxon>Pentapetalae</taxon>
        <taxon>asterids</taxon>
        <taxon>lamiids</taxon>
        <taxon>Gentianales</taxon>
        <taxon>Apocynaceae</taxon>
        <taxon>Rauvolfioideae</taxon>
        <taxon>Vinceae</taxon>
        <taxon>Catharanthinae</taxon>
        <taxon>Catharanthus</taxon>
    </lineage>
</organism>
<dbReference type="Proteomes" id="UP001060085">
    <property type="component" value="Linkage Group LG04"/>
</dbReference>
<comment type="caution">
    <text evidence="1">The sequence shown here is derived from an EMBL/GenBank/DDBJ whole genome shotgun (WGS) entry which is preliminary data.</text>
</comment>
<reference evidence="2" key="1">
    <citation type="journal article" date="2023" name="Nat. Plants">
        <title>Single-cell RNA sequencing provides a high-resolution roadmap for understanding the multicellular compartmentation of specialized metabolism.</title>
        <authorList>
            <person name="Sun S."/>
            <person name="Shen X."/>
            <person name="Li Y."/>
            <person name="Li Y."/>
            <person name="Wang S."/>
            <person name="Li R."/>
            <person name="Zhang H."/>
            <person name="Shen G."/>
            <person name="Guo B."/>
            <person name="Wei J."/>
            <person name="Xu J."/>
            <person name="St-Pierre B."/>
            <person name="Chen S."/>
            <person name="Sun C."/>
        </authorList>
    </citation>
    <scope>NUCLEOTIDE SEQUENCE [LARGE SCALE GENOMIC DNA]</scope>
</reference>
<protein>
    <submittedName>
        <fullName evidence="1">Uncharacterized protein</fullName>
    </submittedName>
</protein>